<keyword evidence="2 7" id="KW-0699">rRNA-binding</keyword>
<evidence type="ECO:0000256" key="7">
    <source>
        <dbReference type="HAMAP-Rule" id="MF_01315"/>
    </source>
</evidence>
<dbReference type="Gene3D" id="1.10.8.50">
    <property type="match status" value="1"/>
</dbReference>
<evidence type="ECO:0000256" key="3">
    <source>
        <dbReference type="ARBA" id="ARBA00022884"/>
    </source>
</evidence>
<dbReference type="HAMAP" id="MF_01315">
    <property type="entry name" value="Ribosomal_uS13"/>
    <property type="match status" value="1"/>
</dbReference>
<evidence type="ECO:0000313" key="10">
    <source>
        <dbReference type="EMBL" id="KPJ50107.1"/>
    </source>
</evidence>
<dbReference type="Pfam" id="PF00416">
    <property type="entry name" value="Ribosomal_S13"/>
    <property type="match status" value="1"/>
</dbReference>
<accession>A0A0S7WIX3</accession>
<dbReference type="PANTHER" id="PTHR10871">
    <property type="entry name" value="30S RIBOSOMAL PROTEIN S13/40S RIBOSOMAL PROTEIN S18"/>
    <property type="match status" value="1"/>
</dbReference>
<dbReference type="GO" id="GO:0005829">
    <property type="term" value="C:cytosol"/>
    <property type="evidence" value="ECO:0007669"/>
    <property type="project" value="TreeGrafter"/>
</dbReference>
<dbReference type="FunFam" id="1.10.8.50:FF:000001">
    <property type="entry name" value="30S ribosomal protein S13"/>
    <property type="match status" value="1"/>
</dbReference>
<dbReference type="PANTHER" id="PTHR10871:SF1">
    <property type="entry name" value="SMALL RIBOSOMAL SUBUNIT PROTEIN US13M"/>
    <property type="match status" value="1"/>
</dbReference>
<dbReference type="AlphaFoldDB" id="A0A0S7WIX3"/>
<dbReference type="PROSITE" id="PS50159">
    <property type="entry name" value="RIBOSOMAL_S13_2"/>
    <property type="match status" value="1"/>
</dbReference>
<evidence type="ECO:0000256" key="6">
    <source>
        <dbReference type="ARBA" id="ARBA00035166"/>
    </source>
</evidence>
<dbReference type="InterPro" id="IPR019980">
    <property type="entry name" value="Ribosomal_uS13_bac-type"/>
</dbReference>
<dbReference type="InterPro" id="IPR001892">
    <property type="entry name" value="Ribosomal_uS13"/>
</dbReference>
<sequence>MARIAGVDLPRTKRVEIALSYIHGIGRSSATKILAETGVDPGKKVSDLTDAEVAALRKAIESGYKVEGVLRAEVRDHIKRLIEIGCHKGTRHKRGLPVRGQRTRTNARTRKGPKKSSGVLKKKRARGGE</sequence>
<evidence type="ECO:0000313" key="11">
    <source>
        <dbReference type="Proteomes" id="UP000051124"/>
    </source>
</evidence>
<evidence type="ECO:0000256" key="2">
    <source>
        <dbReference type="ARBA" id="ARBA00022730"/>
    </source>
</evidence>
<dbReference type="GO" id="GO:0000049">
    <property type="term" value="F:tRNA binding"/>
    <property type="evidence" value="ECO:0007669"/>
    <property type="project" value="UniProtKB-UniRule"/>
</dbReference>
<dbReference type="InterPro" id="IPR027437">
    <property type="entry name" value="Rbsml_uS13_C"/>
</dbReference>
<dbReference type="Proteomes" id="UP000051124">
    <property type="component" value="Unassembled WGS sequence"/>
</dbReference>
<dbReference type="EMBL" id="LIZT01000031">
    <property type="protein sequence ID" value="KPJ50107.1"/>
    <property type="molecule type" value="Genomic_DNA"/>
</dbReference>
<dbReference type="GO" id="GO:0003735">
    <property type="term" value="F:structural constituent of ribosome"/>
    <property type="evidence" value="ECO:0007669"/>
    <property type="project" value="InterPro"/>
</dbReference>
<comment type="subunit">
    <text evidence="7">Part of the 30S ribosomal subunit. Forms a loose heterodimer with protein S19. Forms two bridges to the 50S subunit in the 70S ribosome.</text>
</comment>
<dbReference type="SUPFAM" id="SSF46946">
    <property type="entry name" value="S13-like H2TH domain"/>
    <property type="match status" value="1"/>
</dbReference>
<reference evidence="10 11" key="1">
    <citation type="journal article" date="2015" name="Microbiome">
        <title>Genomic resolution of linkages in carbon, nitrogen, and sulfur cycling among widespread estuary sediment bacteria.</title>
        <authorList>
            <person name="Baker B.J."/>
            <person name="Lazar C.S."/>
            <person name="Teske A.P."/>
            <person name="Dick G.J."/>
        </authorList>
    </citation>
    <scope>NUCLEOTIDE SEQUENCE [LARGE SCALE GENOMIC DNA]</scope>
    <source>
        <strain evidence="10">DG_26</strain>
    </source>
</reference>
<keyword evidence="5 7" id="KW-0687">Ribonucleoprotein</keyword>
<name>A0A0S7WIX3_UNCT6</name>
<evidence type="ECO:0000256" key="1">
    <source>
        <dbReference type="ARBA" id="ARBA00008080"/>
    </source>
</evidence>
<dbReference type="Gene3D" id="4.10.910.10">
    <property type="entry name" value="30s ribosomal protein s13, domain 2"/>
    <property type="match status" value="1"/>
</dbReference>
<comment type="similarity">
    <text evidence="1 7 8">Belongs to the universal ribosomal protein uS13 family.</text>
</comment>
<keyword evidence="3 7" id="KW-0694">RNA-binding</keyword>
<dbReference type="PROSITE" id="PS00646">
    <property type="entry name" value="RIBOSOMAL_S13_1"/>
    <property type="match status" value="1"/>
</dbReference>
<organism evidence="10 11">
    <name type="scientific">candidate division TA06 bacterium DG_26</name>
    <dbReference type="NCBI Taxonomy" id="1703771"/>
    <lineage>
        <taxon>Bacteria</taxon>
        <taxon>Bacteria division TA06</taxon>
    </lineage>
</organism>
<evidence type="ECO:0000256" key="8">
    <source>
        <dbReference type="RuleBase" id="RU003830"/>
    </source>
</evidence>
<keyword evidence="4 7" id="KW-0689">Ribosomal protein</keyword>
<dbReference type="InterPro" id="IPR018269">
    <property type="entry name" value="Ribosomal_uS13_CS"/>
</dbReference>
<dbReference type="GO" id="GO:0015935">
    <property type="term" value="C:small ribosomal subunit"/>
    <property type="evidence" value="ECO:0007669"/>
    <property type="project" value="TreeGrafter"/>
</dbReference>
<evidence type="ECO:0000256" key="5">
    <source>
        <dbReference type="ARBA" id="ARBA00023274"/>
    </source>
</evidence>
<dbReference type="GO" id="GO:0019843">
    <property type="term" value="F:rRNA binding"/>
    <property type="evidence" value="ECO:0007669"/>
    <property type="project" value="UniProtKB-UniRule"/>
</dbReference>
<gene>
    <name evidence="7" type="primary">rpsM</name>
    <name evidence="10" type="ORF">AMJ40_04015</name>
</gene>
<protein>
    <recommendedName>
        <fullName evidence="6 7">Small ribosomal subunit protein uS13</fullName>
    </recommendedName>
</protein>
<comment type="caution">
    <text evidence="10">The sequence shown here is derived from an EMBL/GenBank/DDBJ whole genome shotgun (WGS) entry which is preliminary data.</text>
</comment>
<dbReference type="GO" id="GO:0006412">
    <property type="term" value="P:translation"/>
    <property type="evidence" value="ECO:0007669"/>
    <property type="project" value="UniProtKB-UniRule"/>
</dbReference>
<feature type="region of interest" description="Disordered" evidence="9">
    <location>
        <begin position="89"/>
        <end position="129"/>
    </location>
</feature>
<evidence type="ECO:0000256" key="9">
    <source>
        <dbReference type="SAM" id="MobiDB-lite"/>
    </source>
</evidence>
<comment type="function">
    <text evidence="7">Located at the top of the head of the 30S subunit, it contacts several helices of the 16S rRNA. In the 70S ribosome it contacts the 23S rRNA (bridge B1a) and protein L5 of the 50S subunit (bridge B1b), connecting the 2 subunits; these bridges are implicated in subunit movement. Contacts the tRNAs in the A and P-sites.</text>
</comment>
<dbReference type="PIRSF" id="PIRSF002134">
    <property type="entry name" value="Ribosomal_S13"/>
    <property type="match status" value="1"/>
</dbReference>
<keyword evidence="7" id="KW-0820">tRNA-binding</keyword>
<evidence type="ECO:0000256" key="4">
    <source>
        <dbReference type="ARBA" id="ARBA00022980"/>
    </source>
</evidence>
<dbReference type="InterPro" id="IPR010979">
    <property type="entry name" value="Ribosomal_uS13-like_H2TH"/>
</dbReference>
<dbReference type="NCBIfam" id="TIGR03631">
    <property type="entry name" value="uS13_bact"/>
    <property type="match status" value="1"/>
</dbReference>
<proteinExistence type="inferred from homology"/>
<dbReference type="PATRIC" id="fig|1703771.3.peg.1164"/>